<evidence type="ECO:0000256" key="1">
    <source>
        <dbReference type="ARBA" id="ARBA00044755"/>
    </source>
</evidence>
<dbReference type="PANTHER" id="PTHR35024:SF4">
    <property type="entry name" value="POLYMER-FORMING CYTOSKELETAL PROTEIN"/>
    <property type="match status" value="1"/>
</dbReference>
<dbReference type="EMBL" id="CP007033">
    <property type="protein sequence ID" value="AHF10204.1"/>
    <property type="molecule type" value="Genomic_DNA"/>
</dbReference>
<dbReference type="InterPro" id="IPR007607">
    <property type="entry name" value="BacA/B"/>
</dbReference>
<organism evidence="2 3">
    <name type="scientific">Dehalobacter restrictus (strain DSM 9455 / PER-K23)</name>
    <dbReference type="NCBI Taxonomy" id="871738"/>
    <lineage>
        <taxon>Bacteria</taxon>
        <taxon>Bacillati</taxon>
        <taxon>Bacillota</taxon>
        <taxon>Clostridia</taxon>
        <taxon>Eubacteriales</taxon>
        <taxon>Desulfitobacteriaceae</taxon>
        <taxon>Dehalobacter</taxon>
    </lineage>
</organism>
<name>A0ABM5P6U7_DEHRP</name>
<dbReference type="Proteomes" id="UP000018934">
    <property type="component" value="Chromosome"/>
</dbReference>
<dbReference type="Pfam" id="PF04519">
    <property type="entry name" value="Bactofilin"/>
    <property type="match status" value="1"/>
</dbReference>
<evidence type="ECO:0008006" key="4">
    <source>
        <dbReference type="Google" id="ProtNLM"/>
    </source>
</evidence>
<proteinExistence type="inferred from homology"/>
<reference evidence="2 3" key="1">
    <citation type="journal article" date="2013" name="Stand. Genomic Sci.">
        <title>Complete genome sequence of Dehalobacter restrictus PER-K23(T.).</title>
        <authorList>
            <person name="Kruse T."/>
            <person name="Maillard J."/>
            <person name="Goodwin L."/>
            <person name="Woyke T."/>
            <person name="Teshima H."/>
            <person name="Bruce D."/>
            <person name="Detter C."/>
            <person name="Tapia R."/>
            <person name="Han C."/>
            <person name="Huntemann M."/>
            <person name="Wei C.L."/>
            <person name="Han J."/>
            <person name="Chen A."/>
            <person name="Kyrpides N."/>
            <person name="Szeto E."/>
            <person name="Markowitz V."/>
            <person name="Ivanova N."/>
            <person name="Pagani I."/>
            <person name="Pati A."/>
            <person name="Pitluck S."/>
            <person name="Nolan M."/>
            <person name="Holliger C."/>
            <person name="Smidt H."/>
        </authorList>
    </citation>
    <scope>NUCLEOTIDE SEQUENCE [LARGE SCALE GENOMIC DNA]</scope>
    <source>
        <strain evidence="3">DSM 9455</strain>
    </source>
</reference>
<evidence type="ECO:0000313" key="3">
    <source>
        <dbReference type="Proteomes" id="UP000018934"/>
    </source>
</evidence>
<keyword evidence="3" id="KW-1185">Reference proteome</keyword>
<protein>
    <recommendedName>
        <fullName evidence="4">Polymer-forming cytoskeletal protein</fullName>
    </recommendedName>
</protein>
<comment type="similarity">
    <text evidence="1">Belongs to the bactofilin family.</text>
</comment>
<accession>A0ABM5P6U7</accession>
<sequence>MIIDGELEGTIETKADLLVGPHGKVEAEIFAVNARIQGEVHGNITAENLLVIASTAVVYGDIKTKGLQIEQGARFIGKSQNHDQADGITVLESNPETEYVSEPSDDLKSIEEKRKSQNFPLSLLSITGCLREAGTVCPRRSMPISGRSPILFREKQMKDRNQ</sequence>
<gene>
    <name evidence="2" type="ORF">DEHRE_09005</name>
</gene>
<dbReference type="PANTHER" id="PTHR35024">
    <property type="entry name" value="HYPOTHETICAL CYTOSOLIC PROTEIN"/>
    <property type="match status" value="1"/>
</dbReference>
<evidence type="ECO:0000313" key="2">
    <source>
        <dbReference type="EMBL" id="AHF10204.1"/>
    </source>
</evidence>